<dbReference type="Proteomes" id="UP001165079">
    <property type="component" value="Unassembled WGS sequence"/>
</dbReference>
<feature type="transmembrane region" description="Helical" evidence="1">
    <location>
        <begin position="21"/>
        <end position="47"/>
    </location>
</feature>
<sequence>MVTIDARPASWQPRHRRPQALVSGPVAALAVVLAWLAILGSGVAAGIDARSVTVGLMTGAAVLFALLGCSVVVLGFAALIRGGRD</sequence>
<accession>A0A9W6SR23</accession>
<gene>
    <name evidence="2" type="ORF">Afil01_61920</name>
</gene>
<dbReference type="EMBL" id="BSTX01000005">
    <property type="protein sequence ID" value="GLZ81385.1"/>
    <property type="molecule type" value="Genomic_DNA"/>
</dbReference>
<feature type="transmembrane region" description="Helical" evidence="1">
    <location>
        <begin position="59"/>
        <end position="80"/>
    </location>
</feature>
<keyword evidence="1" id="KW-0812">Transmembrane</keyword>
<comment type="caution">
    <text evidence="2">The sequence shown here is derived from an EMBL/GenBank/DDBJ whole genome shotgun (WGS) entry which is preliminary data.</text>
</comment>
<evidence type="ECO:0000313" key="3">
    <source>
        <dbReference type="Proteomes" id="UP001165079"/>
    </source>
</evidence>
<organism evidence="2 3">
    <name type="scientific">Actinorhabdospora filicis</name>
    <dbReference type="NCBI Taxonomy" id="1785913"/>
    <lineage>
        <taxon>Bacteria</taxon>
        <taxon>Bacillati</taxon>
        <taxon>Actinomycetota</taxon>
        <taxon>Actinomycetes</taxon>
        <taxon>Micromonosporales</taxon>
        <taxon>Micromonosporaceae</taxon>
        <taxon>Actinorhabdospora</taxon>
    </lineage>
</organism>
<keyword evidence="3" id="KW-1185">Reference proteome</keyword>
<protein>
    <submittedName>
        <fullName evidence="2">Uncharacterized protein</fullName>
    </submittedName>
</protein>
<evidence type="ECO:0000256" key="1">
    <source>
        <dbReference type="SAM" id="Phobius"/>
    </source>
</evidence>
<keyword evidence="1" id="KW-1133">Transmembrane helix</keyword>
<evidence type="ECO:0000313" key="2">
    <source>
        <dbReference type="EMBL" id="GLZ81385.1"/>
    </source>
</evidence>
<proteinExistence type="predicted"/>
<name>A0A9W6SR23_9ACTN</name>
<reference evidence="2" key="1">
    <citation type="submission" date="2023-03" db="EMBL/GenBank/DDBJ databases">
        <title>Actinorhabdospora filicis NBRC 111898.</title>
        <authorList>
            <person name="Ichikawa N."/>
            <person name="Sato H."/>
            <person name="Tonouchi N."/>
        </authorList>
    </citation>
    <scope>NUCLEOTIDE SEQUENCE</scope>
    <source>
        <strain evidence="2">NBRC 111898</strain>
    </source>
</reference>
<dbReference type="AlphaFoldDB" id="A0A9W6SR23"/>
<keyword evidence="1" id="KW-0472">Membrane</keyword>